<keyword evidence="10 18" id="KW-1278">Translocase</keyword>
<feature type="domain" description="NADH:quinone oxidoreductase/Mrp antiporter transmembrane" evidence="19">
    <location>
        <begin position="86"/>
        <end position="277"/>
    </location>
</feature>
<evidence type="ECO:0000256" key="15">
    <source>
        <dbReference type="ARBA" id="ARBA00023128"/>
    </source>
</evidence>
<keyword evidence="13 18" id="KW-0520">NAD</keyword>
<dbReference type="InterPro" id="IPR001750">
    <property type="entry name" value="ND/Mrp_TM"/>
</dbReference>
<evidence type="ECO:0000256" key="6">
    <source>
        <dbReference type="ARBA" id="ARBA00022448"/>
    </source>
</evidence>
<evidence type="ECO:0000256" key="5">
    <source>
        <dbReference type="ARBA" id="ARBA00021008"/>
    </source>
</evidence>
<dbReference type="EC" id="7.1.1.2" evidence="4 18"/>
<evidence type="ECO:0000256" key="4">
    <source>
        <dbReference type="ARBA" id="ARBA00012944"/>
    </source>
</evidence>
<evidence type="ECO:0000256" key="2">
    <source>
        <dbReference type="ARBA" id="ARBA00004448"/>
    </source>
</evidence>
<keyword evidence="14 18" id="KW-0830">Ubiquinone</keyword>
<feature type="transmembrane region" description="Helical" evidence="18">
    <location>
        <begin position="118"/>
        <end position="138"/>
    </location>
</feature>
<feature type="transmembrane region" description="Helical" evidence="18">
    <location>
        <begin position="225"/>
        <end position="244"/>
    </location>
</feature>
<feature type="transmembrane region" description="Helical" evidence="18">
    <location>
        <begin position="87"/>
        <end position="106"/>
    </location>
</feature>
<comment type="catalytic activity">
    <reaction evidence="17 18">
        <text>a ubiquinone + NADH + 5 H(+)(in) = a ubiquinol + NAD(+) + 4 H(+)(out)</text>
        <dbReference type="Rhea" id="RHEA:29091"/>
        <dbReference type="Rhea" id="RHEA-COMP:9565"/>
        <dbReference type="Rhea" id="RHEA-COMP:9566"/>
        <dbReference type="ChEBI" id="CHEBI:15378"/>
        <dbReference type="ChEBI" id="CHEBI:16389"/>
        <dbReference type="ChEBI" id="CHEBI:17976"/>
        <dbReference type="ChEBI" id="CHEBI:57540"/>
        <dbReference type="ChEBI" id="CHEBI:57945"/>
        <dbReference type="EC" id="7.1.1.2"/>
    </reaction>
</comment>
<evidence type="ECO:0000256" key="14">
    <source>
        <dbReference type="ARBA" id="ARBA00023075"/>
    </source>
</evidence>
<evidence type="ECO:0000259" key="19">
    <source>
        <dbReference type="Pfam" id="PF00361"/>
    </source>
</evidence>
<dbReference type="EMBL" id="KY352235">
    <property type="protein sequence ID" value="ASS30627.1"/>
    <property type="molecule type" value="Genomic_DNA"/>
</dbReference>
<comment type="similarity">
    <text evidence="3 18">Belongs to the complex I subunit 2 family.</text>
</comment>
<sequence length="333" mass="37174">MYFSYPSLLFLFTLMSGTLLSISSCSWFGAWVGLELNLLSFIPLMVVKNNQYSTEAALKYFLIQSLGSSLVVFSASFMLVYPETSSVILFCALVLKLGGAPFHFWFPQVMGGLFWPQAMILMSIQKIAPLFLLCYLASMSMMEIYFLVVSMLSAAIGAVGGINQTSLRKVLAFSSINHIGWMISSILVSEATMGIYFLFYSLISLSIVVLFHYKQAFHFNHLLTYNFTIGAKMLVFFSLLSLGGLPPFTGFVPKWLVIQELASVGNFVLLVVLLGSALVTLYFYLRVAIMSLTLSSPKLMVSVGAQQSFKWLMPYFVFVNFFGLLVPFLIMII</sequence>
<feature type="domain" description="NADH:quinone oxidoreductase/Mrp antiporter transmembrane" evidence="19">
    <location>
        <begin position="26"/>
        <end position="81"/>
    </location>
</feature>
<evidence type="ECO:0000256" key="8">
    <source>
        <dbReference type="ARBA" id="ARBA00022692"/>
    </source>
</evidence>
<dbReference type="AlphaFoldDB" id="A0A3Q8B0J6"/>
<feature type="transmembrane region" description="Helical" evidence="18">
    <location>
        <begin position="194"/>
        <end position="213"/>
    </location>
</feature>
<evidence type="ECO:0000256" key="3">
    <source>
        <dbReference type="ARBA" id="ARBA00007012"/>
    </source>
</evidence>
<accession>A0A3Q8B0J6</accession>
<keyword evidence="9 18" id="KW-0999">Mitochondrion inner membrane</keyword>
<geneLocation type="mitochondrion" evidence="20"/>
<evidence type="ECO:0000256" key="9">
    <source>
        <dbReference type="ARBA" id="ARBA00022792"/>
    </source>
</evidence>
<evidence type="ECO:0000256" key="10">
    <source>
        <dbReference type="ARBA" id="ARBA00022967"/>
    </source>
</evidence>
<dbReference type="InterPro" id="IPR003917">
    <property type="entry name" value="NADH_UbQ_OxRdtase_chain2"/>
</dbReference>
<dbReference type="GO" id="GO:0008137">
    <property type="term" value="F:NADH dehydrogenase (ubiquinone) activity"/>
    <property type="evidence" value="ECO:0007669"/>
    <property type="project" value="UniProtKB-EC"/>
</dbReference>
<dbReference type="Pfam" id="PF00361">
    <property type="entry name" value="Proton_antipo_M"/>
    <property type="match status" value="2"/>
</dbReference>
<feature type="transmembrane region" description="Helical" evidence="18">
    <location>
        <begin position="144"/>
        <end position="163"/>
    </location>
</feature>
<dbReference type="PANTHER" id="PTHR46552:SF1">
    <property type="entry name" value="NADH-UBIQUINONE OXIDOREDUCTASE CHAIN 2"/>
    <property type="match status" value="1"/>
</dbReference>
<gene>
    <name evidence="20" type="primary">nad2</name>
</gene>
<comment type="subcellular location">
    <subcellularLocation>
        <location evidence="2 18">Mitochondrion inner membrane</location>
        <topology evidence="2 18">Multi-pass membrane protein</topology>
    </subcellularLocation>
</comment>
<keyword evidence="15 18" id="KW-0496">Mitochondrion</keyword>
<feature type="transmembrane region" description="Helical" evidence="18">
    <location>
        <begin position="60"/>
        <end position="81"/>
    </location>
</feature>
<feature type="transmembrane region" description="Helical" evidence="18">
    <location>
        <begin position="264"/>
        <end position="285"/>
    </location>
</feature>
<dbReference type="PRINTS" id="PR01436">
    <property type="entry name" value="NADHDHGNASE2"/>
</dbReference>
<feature type="transmembrane region" description="Helical" evidence="18">
    <location>
        <begin position="312"/>
        <end position="332"/>
    </location>
</feature>
<evidence type="ECO:0000256" key="17">
    <source>
        <dbReference type="ARBA" id="ARBA00049551"/>
    </source>
</evidence>
<dbReference type="GO" id="GO:0005743">
    <property type="term" value="C:mitochondrial inner membrane"/>
    <property type="evidence" value="ECO:0007669"/>
    <property type="project" value="UniProtKB-SubCell"/>
</dbReference>
<evidence type="ECO:0000256" key="12">
    <source>
        <dbReference type="ARBA" id="ARBA00022989"/>
    </source>
</evidence>
<protein>
    <recommendedName>
        <fullName evidence="5 18">NADH-ubiquinone oxidoreductase chain 2</fullName>
        <ecNumber evidence="4 18">7.1.1.2</ecNumber>
    </recommendedName>
</protein>
<evidence type="ECO:0000256" key="7">
    <source>
        <dbReference type="ARBA" id="ARBA00022660"/>
    </source>
</evidence>
<keyword evidence="12 18" id="KW-1133">Transmembrane helix</keyword>
<keyword evidence="11 18" id="KW-0249">Electron transport</keyword>
<keyword evidence="7 18" id="KW-0679">Respiratory chain</keyword>
<keyword evidence="8 18" id="KW-0812">Transmembrane</keyword>
<evidence type="ECO:0000256" key="11">
    <source>
        <dbReference type="ARBA" id="ARBA00022982"/>
    </source>
</evidence>
<evidence type="ECO:0000256" key="18">
    <source>
        <dbReference type="RuleBase" id="RU003403"/>
    </source>
</evidence>
<evidence type="ECO:0000313" key="20">
    <source>
        <dbReference type="EMBL" id="ASS30627.1"/>
    </source>
</evidence>
<dbReference type="InterPro" id="IPR050175">
    <property type="entry name" value="Complex_I_Subunit_2"/>
</dbReference>
<evidence type="ECO:0000256" key="16">
    <source>
        <dbReference type="ARBA" id="ARBA00023136"/>
    </source>
</evidence>
<evidence type="ECO:0000256" key="13">
    <source>
        <dbReference type="ARBA" id="ARBA00023027"/>
    </source>
</evidence>
<comment type="function">
    <text evidence="1">Core subunit of the mitochondrial membrane respiratory chain NADH dehydrogenase (Complex I) that is believed to belong to the minimal assembly required for catalysis. Complex I functions in the transfer of electrons from NADH to the respiratory chain. The immediate electron acceptor for the enzyme is believed to be ubiquinone.</text>
</comment>
<keyword evidence="6" id="KW-0813">Transport</keyword>
<keyword evidence="16 18" id="KW-0472">Membrane</keyword>
<name>A0A3Q8B0J6_9EUCA</name>
<comment type="function">
    <text evidence="18">Core subunit of the mitochondrial membrane respiratory chain NADH dehydrogenase (Complex I) which catalyzes electron transfer from NADH through the respiratory chain, using ubiquinone as an electron acceptor. Essential for the catalytic activity and assembly of complex I.</text>
</comment>
<proteinExistence type="inferred from homology"/>
<reference evidence="20" key="1">
    <citation type="journal article" date="2018" name="Mol. Phylogenet. Evol.">
        <title>ORDER within the chaos: Insights into phylogenetic relationships within the Anomura (Crustacea: Decapoda) from mitochondrial sequences and gene order rearrangements.</title>
        <authorList>
            <person name="Tan M.H."/>
            <person name="Gan H.M."/>
            <person name="Lee Y.P."/>
            <person name="Linton S."/>
            <person name="Grandjean F."/>
            <person name="Bartholomei-Santos M.L."/>
            <person name="Miller A.D."/>
            <person name="Austin C.M."/>
        </authorList>
    </citation>
    <scope>NUCLEOTIDE SEQUENCE</scope>
    <source>
        <strain evidence="20">CR60B</strain>
    </source>
</reference>
<organism evidence="20">
    <name type="scientific">Coenobita rugosus</name>
    <dbReference type="NCBI Taxonomy" id="516887"/>
    <lineage>
        <taxon>Eukaryota</taxon>
        <taxon>Metazoa</taxon>
        <taxon>Ecdysozoa</taxon>
        <taxon>Arthropoda</taxon>
        <taxon>Crustacea</taxon>
        <taxon>Multicrustacea</taxon>
        <taxon>Malacostraca</taxon>
        <taxon>Eumalacostraca</taxon>
        <taxon>Eucarida</taxon>
        <taxon>Decapoda</taxon>
        <taxon>Pleocyemata</taxon>
        <taxon>Anomura</taxon>
        <taxon>Paguroidea</taxon>
        <taxon>Coenobitidae</taxon>
        <taxon>Coenobita</taxon>
    </lineage>
</organism>
<dbReference type="GO" id="GO:0006120">
    <property type="term" value="P:mitochondrial electron transport, NADH to ubiquinone"/>
    <property type="evidence" value="ECO:0007669"/>
    <property type="project" value="InterPro"/>
</dbReference>
<dbReference type="PANTHER" id="PTHR46552">
    <property type="entry name" value="NADH-UBIQUINONE OXIDOREDUCTASE CHAIN 2"/>
    <property type="match status" value="1"/>
</dbReference>
<evidence type="ECO:0000256" key="1">
    <source>
        <dbReference type="ARBA" id="ARBA00003257"/>
    </source>
</evidence>